<dbReference type="EMBL" id="BN001304">
    <property type="protein sequence ID" value="CBF78528.1"/>
    <property type="molecule type" value="Genomic_DNA"/>
</dbReference>
<dbReference type="OrthoDB" id="4453902at2759"/>
<gene>
    <name evidence="2" type="ORF">ANIA_07368</name>
</gene>
<dbReference type="VEuPathDB" id="FungiDB:AN7368"/>
<dbReference type="InParanoid" id="Q5AWG2"/>
<proteinExistence type="predicted"/>
<reference evidence="3" key="2">
    <citation type="journal article" date="2009" name="Fungal Genet. Biol.">
        <title>The 2008 update of the Aspergillus nidulans genome annotation: a community effort.</title>
        <authorList>
            <person name="Wortman J.R."/>
            <person name="Gilsenan J.M."/>
            <person name="Joardar V."/>
            <person name="Deegan J."/>
            <person name="Clutterbuck J."/>
            <person name="Andersen M.R."/>
            <person name="Archer D."/>
            <person name="Bencina M."/>
            <person name="Braus G."/>
            <person name="Coutinho P."/>
            <person name="von Dohren H."/>
            <person name="Doonan J."/>
            <person name="Driessen A.J."/>
            <person name="Durek P."/>
            <person name="Espeso E."/>
            <person name="Fekete E."/>
            <person name="Flipphi M."/>
            <person name="Estrada C.G."/>
            <person name="Geysens S."/>
            <person name="Goldman G."/>
            <person name="de Groot P.W."/>
            <person name="Hansen K."/>
            <person name="Harris S.D."/>
            <person name="Heinekamp T."/>
            <person name="Helmstaedt K."/>
            <person name="Henrissat B."/>
            <person name="Hofmann G."/>
            <person name="Homan T."/>
            <person name="Horio T."/>
            <person name="Horiuchi H."/>
            <person name="James S."/>
            <person name="Jones M."/>
            <person name="Karaffa L."/>
            <person name="Karanyi Z."/>
            <person name="Kato M."/>
            <person name="Keller N."/>
            <person name="Kelly D.E."/>
            <person name="Kiel J.A."/>
            <person name="Kim J.M."/>
            <person name="van der Klei I.J."/>
            <person name="Klis F.M."/>
            <person name="Kovalchuk A."/>
            <person name="Krasevec N."/>
            <person name="Kubicek C.P."/>
            <person name="Liu B."/>
            <person name="Maccabe A."/>
            <person name="Meyer V."/>
            <person name="Mirabito P."/>
            <person name="Miskei M."/>
            <person name="Mos M."/>
            <person name="Mullins J."/>
            <person name="Nelson D.R."/>
            <person name="Nielsen J."/>
            <person name="Oakley B.R."/>
            <person name="Osmani S.A."/>
            <person name="Pakula T."/>
            <person name="Paszewski A."/>
            <person name="Paulsen I."/>
            <person name="Pilsyk S."/>
            <person name="Pocsi I."/>
            <person name="Punt P.J."/>
            <person name="Ram A.F."/>
            <person name="Ren Q."/>
            <person name="Robellet X."/>
            <person name="Robson G."/>
            <person name="Seiboth B."/>
            <person name="van Solingen P."/>
            <person name="Specht T."/>
            <person name="Sun J."/>
            <person name="Taheri-Talesh N."/>
            <person name="Takeshita N."/>
            <person name="Ussery D."/>
            <person name="vanKuyk P.A."/>
            <person name="Visser H."/>
            <person name="van de Vondervoort P.J."/>
            <person name="de Vries R.P."/>
            <person name="Walton J."/>
            <person name="Xiang X."/>
            <person name="Xiong Y."/>
            <person name="Zeng A.P."/>
            <person name="Brandt B.W."/>
            <person name="Cornell M.J."/>
            <person name="van den Hondel C.A."/>
            <person name="Visser J."/>
            <person name="Oliver S.G."/>
            <person name="Turner G."/>
        </authorList>
    </citation>
    <scope>GENOME REANNOTATION</scope>
    <source>
        <strain evidence="3">FGSC A4 / ATCC 38163 / CBS 112.46 / NRRL 194 / M139</strain>
    </source>
</reference>
<dbReference type="AlphaFoldDB" id="Q5AWG2"/>
<dbReference type="HOGENOM" id="CLU_507156_0_0_1"/>
<protein>
    <submittedName>
        <fullName evidence="2">Uncharacterized protein</fullName>
    </submittedName>
</protein>
<feature type="compositionally biased region" description="Low complexity" evidence="1">
    <location>
        <begin position="212"/>
        <end position="225"/>
    </location>
</feature>
<dbReference type="RefSeq" id="XP_680637.1">
    <property type="nucleotide sequence ID" value="XM_675545.1"/>
</dbReference>
<evidence type="ECO:0000313" key="2">
    <source>
        <dbReference type="EMBL" id="CBF78528.1"/>
    </source>
</evidence>
<reference evidence="3" key="1">
    <citation type="journal article" date="2005" name="Nature">
        <title>Sequencing of Aspergillus nidulans and comparative analysis with A. fumigatus and A. oryzae.</title>
        <authorList>
            <person name="Galagan J.E."/>
            <person name="Calvo S.E."/>
            <person name="Cuomo C."/>
            <person name="Ma L.J."/>
            <person name="Wortman J.R."/>
            <person name="Batzoglou S."/>
            <person name="Lee S.I."/>
            <person name="Basturkmen M."/>
            <person name="Spevak C.C."/>
            <person name="Clutterbuck J."/>
            <person name="Kapitonov V."/>
            <person name="Jurka J."/>
            <person name="Scazzocchio C."/>
            <person name="Farman M."/>
            <person name="Butler J."/>
            <person name="Purcell S."/>
            <person name="Harris S."/>
            <person name="Braus G.H."/>
            <person name="Draht O."/>
            <person name="Busch S."/>
            <person name="D'Enfert C."/>
            <person name="Bouchier C."/>
            <person name="Goldman G.H."/>
            <person name="Bell-Pedersen D."/>
            <person name="Griffiths-Jones S."/>
            <person name="Doonan J.H."/>
            <person name="Yu J."/>
            <person name="Vienken K."/>
            <person name="Pain A."/>
            <person name="Freitag M."/>
            <person name="Selker E.U."/>
            <person name="Archer D.B."/>
            <person name="Penalva M.A."/>
            <person name="Oakley B.R."/>
            <person name="Momany M."/>
            <person name="Tanaka T."/>
            <person name="Kumagai T."/>
            <person name="Asai K."/>
            <person name="Machida M."/>
            <person name="Nierman W.C."/>
            <person name="Denning D.W."/>
            <person name="Caddick M."/>
            <person name="Hynes M."/>
            <person name="Paoletti M."/>
            <person name="Fischer R."/>
            <person name="Miller B."/>
            <person name="Dyer P."/>
            <person name="Sachs M.S."/>
            <person name="Osmani S.A."/>
            <person name="Birren B.W."/>
        </authorList>
    </citation>
    <scope>NUCLEOTIDE SEQUENCE [LARGE SCALE GENOMIC DNA]</scope>
    <source>
        <strain evidence="3">FGSC A4 / ATCC 38163 / CBS 112.46 / NRRL 194 / M139</strain>
    </source>
</reference>
<organism evidence="2 3">
    <name type="scientific">Emericella nidulans (strain FGSC A4 / ATCC 38163 / CBS 112.46 / NRRL 194 / M139)</name>
    <name type="common">Aspergillus nidulans</name>
    <dbReference type="NCBI Taxonomy" id="227321"/>
    <lineage>
        <taxon>Eukaryota</taxon>
        <taxon>Fungi</taxon>
        <taxon>Dikarya</taxon>
        <taxon>Ascomycota</taxon>
        <taxon>Pezizomycotina</taxon>
        <taxon>Eurotiomycetes</taxon>
        <taxon>Eurotiomycetidae</taxon>
        <taxon>Eurotiales</taxon>
        <taxon>Aspergillaceae</taxon>
        <taxon>Aspergillus</taxon>
        <taxon>Aspergillus subgen. Nidulantes</taxon>
    </lineage>
</organism>
<accession>C8VCI1</accession>
<evidence type="ECO:0000256" key="1">
    <source>
        <dbReference type="SAM" id="MobiDB-lite"/>
    </source>
</evidence>
<dbReference type="Proteomes" id="UP000000560">
    <property type="component" value="Chromosome IV"/>
</dbReference>
<name>Q5AWG2_EMENI</name>
<feature type="region of interest" description="Disordered" evidence="1">
    <location>
        <begin position="173"/>
        <end position="225"/>
    </location>
</feature>
<feature type="compositionally biased region" description="Polar residues" evidence="1">
    <location>
        <begin position="174"/>
        <end position="188"/>
    </location>
</feature>
<accession>Q5AWG2</accession>
<dbReference type="STRING" id="227321.Q5AWG2"/>
<dbReference type="GeneID" id="2870029"/>
<keyword evidence="3" id="KW-1185">Reference proteome</keyword>
<evidence type="ECO:0000313" key="3">
    <source>
        <dbReference type="Proteomes" id="UP000000560"/>
    </source>
</evidence>
<dbReference type="KEGG" id="ani:ANIA_07368"/>
<sequence>MYPIQACSRTQSGTVTFTSSTTKLSTHARTLRCLTRLNQLLAPFPAVPTTACEANETLGIKIKRVGFINANGNITDQMDADVELAFEPAAFRPLKRSGFRMHHCCEHDRIDLDSMGLAHLRVKDEGKTKFGGDSGLKIRSFVKSSNQHQYEQRTHYNNYKTPATPRLQPVLDASCSSSNTPSDISTVDLNAHKHGSGTETVTETEKGTSRYENGSQCQSQSQSQEQGNCMVQSYTTDDPDGHGVYVGVREVEEGNGSYETQHRRQLAHLNNYQPKTSLFTPPLCSCTTKSSTMTTSETNASYYRNADMSTLNQDRLSGVELFLNEELPNSSKDHDAWITGTETPAAIKIMTTAPLFLPTVPPIFRPNPGQILLRNASRLCQQIEGAVESDSTRSSLSIGNLGYFEESGYYQYPWKVQDVYVDYVDFRSGNTRANPIATVLVGAGGTDDSICIAELKAAVGVLLWWYEHSNEVESAGEGETAVLILSYIGSGHGRILQAHHDGWTMVVQHSSLMTFDMGDYFAESAFVRYTAGRPVAV</sequence>